<comment type="caution">
    <text evidence="1">The sequence shown here is derived from an EMBL/GenBank/DDBJ whole genome shotgun (WGS) entry which is preliminary data.</text>
</comment>
<gene>
    <name evidence="1" type="ORF">ASJ81_19280</name>
</gene>
<keyword evidence="2" id="KW-1185">Reference proteome</keyword>
<evidence type="ECO:0000313" key="1">
    <source>
        <dbReference type="EMBL" id="PAV12935.1"/>
    </source>
</evidence>
<accession>A0A2A2HUE5</accession>
<name>A0A2A2HUE5_9EURY</name>
<evidence type="ECO:0000313" key="2">
    <source>
        <dbReference type="Proteomes" id="UP000218164"/>
    </source>
</evidence>
<sequence>MPGFRNESKREFVLEIIYLICYFIVEHSKPLFSFCPVIRAFLFSDTLLEYGKHKRNIGKVLWGEKTIWNEGYFAFTIRR</sequence>
<reference evidence="1 2" key="1">
    <citation type="journal article" date="2017" name="BMC Genomics">
        <title>Genomic analysis of methanogenic archaea reveals a shift towards energy conservation.</title>
        <authorList>
            <person name="Gilmore S.P."/>
            <person name="Henske J.K."/>
            <person name="Sexton J.A."/>
            <person name="Solomon K.V."/>
            <person name="Seppala S."/>
            <person name="Yoo J.I."/>
            <person name="Huyett L.M."/>
            <person name="Pressman A."/>
            <person name="Cogan J.Z."/>
            <person name="Kivenson V."/>
            <person name="Peng X."/>
            <person name="Tan Y."/>
            <person name="Valentine D.L."/>
            <person name="O'Malley M.A."/>
        </authorList>
    </citation>
    <scope>NUCLEOTIDE SEQUENCE [LARGE SCALE GENOMIC DNA]</scope>
    <source>
        <strain evidence="1 2">MC-15</strain>
    </source>
</reference>
<dbReference type="EMBL" id="LMVP01000156">
    <property type="protein sequence ID" value="PAV12935.1"/>
    <property type="molecule type" value="Genomic_DNA"/>
</dbReference>
<dbReference type="AlphaFoldDB" id="A0A2A2HUE5"/>
<organism evidence="1 2">
    <name type="scientific">Methanosarcina spelaei</name>
    <dbReference type="NCBI Taxonomy" id="1036679"/>
    <lineage>
        <taxon>Archaea</taxon>
        <taxon>Methanobacteriati</taxon>
        <taxon>Methanobacteriota</taxon>
        <taxon>Stenosarchaea group</taxon>
        <taxon>Methanomicrobia</taxon>
        <taxon>Methanosarcinales</taxon>
        <taxon>Methanosarcinaceae</taxon>
        <taxon>Methanosarcina</taxon>
    </lineage>
</organism>
<dbReference type="Proteomes" id="UP000218164">
    <property type="component" value="Unassembled WGS sequence"/>
</dbReference>
<protein>
    <submittedName>
        <fullName evidence="1">Uncharacterized protein</fullName>
    </submittedName>
</protein>
<proteinExistence type="predicted"/>